<organism evidence="3 4">
    <name type="scientific">Sandaracinus amylolyticus</name>
    <dbReference type="NCBI Taxonomy" id="927083"/>
    <lineage>
        <taxon>Bacteria</taxon>
        <taxon>Pseudomonadati</taxon>
        <taxon>Myxococcota</taxon>
        <taxon>Polyangia</taxon>
        <taxon>Polyangiales</taxon>
        <taxon>Sandaracinaceae</taxon>
        <taxon>Sandaracinus</taxon>
    </lineage>
</organism>
<feature type="transmembrane region" description="Helical" evidence="1">
    <location>
        <begin position="100"/>
        <end position="119"/>
    </location>
</feature>
<evidence type="ECO:0000313" key="3">
    <source>
        <dbReference type="EMBL" id="AKF03252.1"/>
    </source>
</evidence>
<dbReference type="InterPro" id="IPR007065">
    <property type="entry name" value="HPP"/>
</dbReference>
<dbReference type="PANTHER" id="PTHR33741:SF5">
    <property type="entry name" value="TRANSMEMBRANE PROTEIN DDB_G0269096-RELATED"/>
    <property type="match status" value="1"/>
</dbReference>
<feature type="transmembrane region" description="Helical" evidence="1">
    <location>
        <begin position="39"/>
        <end position="55"/>
    </location>
</feature>
<dbReference type="Proteomes" id="UP000034883">
    <property type="component" value="Chromosome"/>
</dbReference>
<dbReference type="RefSeq" id="WP_083457086.1">
    <property type="nucleotide sequence ID" value="NZ_CP011125.1"/>
</dbReference>
<reference evidence="3 4" key="1">
    <citation type="submission" date="2015-03" db="EMBL/GenBank/DDBJ databases">
        <title>Genome assembly of Sandaracinus amylolyticus DSM 53668.</title>
        <authorList>
            <person name="Sharma G."/>
            <person name="Subramanian S."/>
        </authorList>
    </citation>
    <scope>NUCLEOTIDE SEQUENCE [LARGE SCALE GENOMIC DNA]</scope>
    <source>
        <strain evidence="3 4">DSM 53668</strain>
    </source>
</reference>
<keyword evidence="4" id="KW-1185">Reference proteome</keyword>
<dbReference type="AlphaFoldDB" id="A0A0F6VZ94"/>
<evidence type="ECO:0000259" key="2">
    <source>
        <dbReference type="Pfam" id="PF04982"/>
    </source>
</evidence>
<dbReference type="EMBL" id="CP011125">
    <property type="protein sequence ID" value="AKF03252.1"/>
    <property type="molecule type" value="Genomic_DNA"/>
</dbReference>
<dbReference type="KEGG" id="samy:DB32_000401"/>
<proteinExistence type="predicted"/>
<accession>A0A0F6VZ94</accession>
<dbReference type="OrthoDB" id="9811720at2"/>
<protein>
    <recommendedName>
        <fullName evidence="2">HPP transmembrane region domain-containing protein</fullName>
    </recommendedName>
</protein>
<keyword evidence="1" id="KW-0812">Transmembrane</keyword>
<keyword evidence="1" id="KW-0472">Membrane</keyword>
<feature type="transmembrane region" description="Helical" evidence="1">
    <location>
        <begin position="67"/>
        <end position="85"/>
    </location>
</feature>
<dbReference type="STRING" id="927083.DB32_000401"/>
<evidence type="ECO:0000256" key="1">
    <source>
        <dbReference type="SAM" id="Phobius"/>
    </source>
</evidence>
<feature type="domain" description="HPP transmembrane region" evidence="2">
    <location>
        <begin position="17"/>
        <end position="170"/>
    </location>
</feature>
<dbReference type="Pfam" id="PF04982">
    <property type="entry name" value="TM_HPP"/>
    <property type="match status" value="1"/>
</dbReference>
<keyword evidence="1" id="KW-1133">Transmembrane helix</keyword>
<feature type="transmembrane region" description="Helical" evidence="1">
    <location>
        <begin position="126"/>
        <end position="144"/>
    </location>
</feature>
<dbReference type="PANTHER" id="PTHR33741">
    <property type="entry name" value="TRANSMEMBRANE PROTEIN DDB_G0269096-RELATED"/>
    <property type="match status" value="1"/>
</dbReference>
<evidence type="ECO:0000313" key="4">
    <source>
        <dbReference type="Proteomes" id="UP000034883"/>
    </source>
</evidence>
<sequence length="177" mass="17842">MSALLERFPERTVWAGFVFVAGFAAIAALAAVARATGSPFIFPSLGATAFLHFTTPLAPSASPRNTLVGHAIGIACGFGALWLVGLDEAPSAILAGVSDARVIAVAASLAATGALMVLLRASHPPAGATALIVSLGLVSGPLHLGVIELAVAALTLQAIVINRLAGIAYPVWTSREP</sequence>
<dbReference type="InterPro" id="IPR058581">
    <property type="entry name" value="TM_HPP"/>
</dbReference>
<gene>
    <name evidence="3" type="ORF">DB32_000401</name>
</gene>
<feature type="transmembrane region" description="Helical" evidence="1">
    <location>
        <begin position="12"/>
        <end position="33"/>
    </location>
</feature>
<name>A0A0F6VZ94_9BACT</name>